<dbReference type="Proteomes" id="UP000193334">
    <property type="component" value="Chromosome"/>
</dbReference>
<evidence type="ECO:0000313" key="6">
    <source>
        <dbReference type="Proteomes" id="UP000193334"/>
    </source>
</evidence>
<keyword evidence="2" id="KW-0547">Nucleotide-binding</keyword>
<organism evidence="5 6">
    <name type="scientific">Sedimentisphaera salicampi</name>
    <dbReference type="NCBI Taxonomy" id="1941349"/>
    <lineage>
        <taxon>Bacteria</taxon>
        <taxon>Pseudomonadati</taxon>
        <taxon>Planctomycetota</taxon>
        <taxon>Phycisphaerae</taxon>
        <taxon>Sedimentisphaerales</taxon>
        <taxon>Sedimentisphaeraceae</taxon>
        <taxon>Sedimentisphaera</taxon>
    </lineage>
</organism>
<dbReference type="CDD" id="cd01129">
    <property type="entry name" value="PulE-GspE-like"/>
    <property type="match status" value="1"/>
</dbReference>
<protein>
    <submittedName>
        <fullName evidence="5">Type II traffic warden ATPase</fullName>
    </submittedName>
</protein>
<dbReference type="GO" id="GO:0005524">
    <property type="term" value="F:ATP binding"/>
    <property type="evidence" value="ECO:0007669"/>
    <property type="project" value="UniProtKB-KW"/>
</dbReference>
<feature type="domain" description="Bacterial type II secretion system protein E" evidence="4">
    <location>
        <begin position="385"/>
        <end position="399"/>
    </location>
</feature>
<keyword evidence="3" id="KW-0067">ATP-binding</keyword>
<dbReference type="Pfam" id="PF00437">
    <property type="entry name" value="T2SSE"/>
    <property type="match status" value="1"/>
</dbReference>
<dbReference type="InterPro" id="IPR037257">
    <property type="entry name" value="T2SS_E_N_sf"/>
</dbReference>
<dbReference type="FunFam" id="3.30.450.90:FF:000001">
    <property type="entry name" value="Type II secretion system ATPase GspE"/>
    <property type="match status" value="1"/>
</dbReference>
<dbReference type="STRING" id="1941349.STSP1_00090"/>
<evidence type="ECO:0000313" key="5">
    <source>
        <dbReference type="EMBL" id="ARN55726.1"/>
    </source>
</evidence>
<gene>
    <name evidence="5" type="primary">xpsE_1</name>
    <name evidence="5" type="ORF">STSP1_00090</name>
</gene>
<keyword evidence="6" id="KW-1185">Reference proteome</keyword>
<dbReference type="PANTHER" id="PTHR30258">
    <property type="entry name" value="TYPE II SECRETION SYSTEM PROTEIN GSPE-RELATED"/>
    <property type="match status" value="1"/>
</dbReference>
<dbReference type="GO" id="GO:0005886">
    <property type="term" value="C:plasma membrane"/>
    <property type="evidence" value="ECO:0007669"/>
    <property type="project" value="TreeGrafter"/>
</dbReference>
<dbReference type="PANTHER" id="PTHR30258:SF1">
    <property type="entry name" value="PROTEIN TRANSPORT PROTEIN HOFB HOMOLOG"/>
    <property type="match status" value="1"/>
</dbReference>
<reference evidence="6" key="1">
    <citation type="submission" date="2017-04" db="EMBL/GenBank/DDBJ databases">
        <title>Comparative genomics and description of representatives of a novel lineage of planctomycetes thriving in anoxic sediments.</title>
        <authorList>
            <person name="Spring S."/>
            <person name="Bunk B."/>
            <person name="Sproer C."/>
        </authorList>
    </citation>
    <scope>NUCLEOTIDE SEQUENCE [LARGE SCALE GENOMIC DNA]</scope>
    <source>
        <strain evidence="6">ST-PulAB-D4</strain>
    </source>
</reference>
<dbReference type="Gene3D" id="3.40.50.300">
    <property type="entry name" value="P-loop containing nucleotide triphosphate hydrolases"/>
    <property type="match status" value="1"/>
</dbReference>
<dbReference type="KEGG" id="pbp:STSP1_00090"/>
<comment type="similarity">
    <text evidence="1">Belongs to the GSP E family.</text>
</comment>
<dbReference type="EMBL" id="CP021023">
    <property type="protein sequence ID" value="ARN55726.1"/>
    <property type="molecule type" value="Genomic_DNA"/>
</dbReference>
<dbReference type="Gene3D" id="3.30.300.160">
    <property type="entry name" value="Type II secretion system, protein E, N-terminal domain"/>
    <property type="match status" value="1"/>
</dbReference>
<sequence>MAEKIKFGQWLVSQGKIGETELAEALDAQPSGKRIGEFLQSRGAFSEKQLTNCLSEYFGIEFMSGDVLSGVDIEIARKLPEMMARRFNAVIVQENPDSISIAIADPLNVVAVDNIKSKLKTNLNLFIACKSDIEKTIELIYHGSDIEEQQLRDIVELEFDSGEEEAEEDTVSDLNVESEAGKAPVIRFVDLMLSQAIKSRASDIHVEPQEKTMQIRMRVDGVLQNMCPPPRKMQPGVLTRLKILSQMNITERRVPQDGRFKVKLAGKAVDVRVSSIPTIYGEKIVMRILDQSSLKHDLASVGFEPNLLKVMKNSLSKPHGIILVTGPTGSGKSTTLYSALSYLFDPSKNITTVEDPVEYRLEGINQVQVKSSIGLSFAACLRSILRQDPDIILLGEIRDNETMEIAVKAALTGHLVLSTLHTNDAPSAVSRLLYMGLEPYLLASAVNLVIAQRLIRRLCERCKEQTELTEEEKEKLQISEEYARQNTFYRAAGCEYCSKTGYRGRLPIFEFLNINSEIKNIIVHNGHEEEVRQSSRKAGFDGLLESGVRRMAVGITTAEEVLAAAYSSL</sequence>
<dbReference type="Gene3D" id="3.30.450.90">
    <property type="match status" value="1"/>
</dbReference>
<proteinExistence type="inferred from homology"/>
<dbReference type="InterPro" id="IPR007831">
    <property type="entry name" value="T2SS_GspE_N"/>
</dbReference>
<accession>A0A1W6LJ05</accession>
<dbReference type="PROSITE" id="PS00662">
    <property type="entry name" value="T2SP_E"/>
    <property type="match status" value="1"/>
</dbReference>
<name>A0A1W6LJ05_9BACT</name>
<evidence type="ECO:0000256" key="1">
    <source>
        <dbReference type="ARBA" id="ARBA00006611"/>
    </source>
</evidence>
<dbReference type="Pfam" id="PF05157">
    <property type="entry name" value="MshEN"/>
    <property type="match status" value="1"/>
</dbReference>
<evidence type="ECO:0000259" key="4">
    <source>
        <dbReference type="PROSITE" id="PS00662"/>
    </source>
</evidence>
<evidence type="ECO:0000256" key="2">
    <source>
        <dbReference type="ARBA" id="ARBA00022741"/>
    </source>
</evidence>
<evidence type="ECO:0000256" key="3">
    <source>
        <dbReference type="ARBA" id="ARBA00022840"/>
    </source>
</evidence>
<dbReference type="GO" id="GO:0016887">
    <property type="term" value="F:ATP hydrolysis activity"/>
    <property type="evidence" value="ECO:0007669"/>
    <property type="project" value="TreeGrafter"/>
</dbReference>
<dbReference type="FunFam" id="3.40.50.300:FF:000398">
    <property type="entry name" value="Type IV pilus assembly ATPase PilB"/>
    <property type="match status" value="1"/>
</dbReference>
<dbReference type="SUPFAM" id="SSF52540">
    <property type="entry name" value="P-loop containing nucleoside triphosphate hydrolases"/>
    <property type="match status" value="1"/>
</dbReference>
<dbReference type="AlphaFoldDB" id="A0A1W6LJ05"/>
<dbReference type="InterPro" id="IPR001482">
    <property type="entry name" value="T2SS/T4SS_dom"/>
</dbReference>
<dbReference type="RefSeq" id="WP_161491539.1">
    <property type="nucleotide sequence ID" value="NZ_CP021023.1"/>
</dbReference>
<dbReference type="SUPFAM" id="SSF160246">
    <property type="entry name" value="EspE N-terminal domain-like"/>
    <property type="match status" value="1"/>
</dbReference>
<dbReference type="InterPro" id="IPR027417">
    <property type="entry name" value="P-loop_NTPase"/>
</dbReference>